<reference evidence="2" key="1">
    <citation type="submission" date="2021-11" db="EMBL/GenBank/DDBJ databases">
        <title>Genome sequence.</title>
        <authorList>
            <person name="Sun Q."/>
        </authorList>
    </citation>
    <scope>NUCLEOTIDE SEQUENCE</scope>
    <source>
        <strain evidence="2">JC732</strain>
    </source>
</reference>
<evidence type="ECO:0000256" key="1">
    <source>
        <dbReference type="SAM" id="SignalP"/>
    </source>
</evidence>
<dbReference type="RefSeq" id="WP_230220054.1">
    <property type="nucleotide sequence ID" value="NZ_JAJKFT010000010.1"/>
</dbReference>
<sequence length="169" mass="18230">MTRNLIFAALLGVTAMAAIAAKAEAGWPVTYNGAAVIAAENAAGYPWHGGYYYQDWHTPVALVVPPTASMQTHYSWGVPSSRVTPINHQFTPINPGPVGDVSMLRPTPYWPNNTYQFGVYYVRGPWEHREPNPYSSCHHGGGGICHGLLNRLGSGCGNGNCNGNCPNCR</sequence>
<dbReference type="EMBL" id="JAJKFT010000010">
    <property type="protein sequence ID" value="MCC9629622.1"/>
    <property type="molecule type" value="Genomic_DNA"/>
</dbReference>
<protein>
    <submittedName>
        <fullName evidence="2">Uncharacterized protein</fullName>
    </submittedName>
</protein>
<name>A0A9X1SH24_9BACT</name>
<feature type="chain" id="PRO_5040765746" evidence="1">
    <location>
        <begin position="21"/>
        <end position="169"/>
    </location>
</feature>
<dbReference type="AlphaFoldDB" id="A0A9X1SH24"/>
<evidence type="ECO:0000313" key="2">
    <source>
        <dbReference type="EMBL" id="MCC9629622.1"/>
    </source>
</evidence>
<proteinExistence type="predicted"/>
<accession>A0A9X1SH24</accession>
<dbReference type="Proteomes" id="UP001139103">
    <property type="component" value="Unassembled WGS sequence"/>
</dbReference>
<keyword evidence="3" id="KW-1185">Reference proteome</keyword>
<keyword evidence="1" id="KW-0732">Signal</keyword>
<evidence type="ECO:0000313" key="3">
    <source>
        <dbReference type="Proteomes" id="UP001139103"/>
    </source>
</evidence>
<comment type="caution">
    <text evidence="2">The sequence shown here is derived from an EMBL/GenBank/DDBJ whole genome shotgun (WGS) entry which is preliminary data.</text>
</comment>
<feature type="signal peptide" evidence="1">
    <location>
        <begin position="1"/>
        <end position="20"/>
    </location>
</feature>
<gene>
    <name evidence="2" type="ORF">LOC68_14610</name>
</gene>
<organism evidence="2 3">
    <name type="scientific">Blastopirellula sediminis</name>
    <dbReference type="NCBI Taxonomy" id="2894196"/>
    <lineage>
        <taxon>Bacteria</taxon>
        <taxon>Pseudomonadati</taxon>
        <taxon>Planctomycetota</taxon>
        <taxon>Planctomycetia</taxon>
        <taxon>Pirellulales</taxon>
        <taxon>Pirellulaceae</taxon>
        <taxon>Blastopirellula</taxon>
    </lineage>
</organism>